<feature type="transmembrane region" description="Helical" evidence="1">
    <location>
        <begin position="323"/>
        <end position="344"/>
    </location>
</feature>
<feature type="transmembrane region" description="Helical" evidence="1">
    <location>
        <begin position="205"/>
        <end position="227"/>
    </location>
</feature>
<keyword evidence="1" id="KW-1133">Transmembrane helix</keyword>
<feature type="transmembrane region" description="Helical" evidence="1">
    <location>
        <begin position="152"/>
        <end position="170"/>
    </location>
</feature>
<dbReference type="InterPro" id="IPR026898">
    <property type="entry name" value="PrsW"/>
</dbReference>
<name>A0A563VTH6_9CYAN</name>
<proteinExistence type="predicted"/>
<dbReference type="OrthoDB" id="490046at2"/>
<feature type="transmembrane region" description="Helical" evidence="1">
    <location>
        <begin position="247"/>
        <end position="270"/>
    </location>
</feature>
<protein>
    <recommendedName>
        <fullName evidence="4">PrsW family intramembrane metalloprotease</fullName>
    </recommendedName>
</protein>
<evidence type="ECO:0000313" key="3">
    <source>
        <dbReference type="Proteomes" id="UP000320055"/>
    </source>
</evidence>
<feature type="transmembrane region" description="Helical" evidence="1">
    <location>
        <begin position="282"/>
        <end position="303"/>
    </location>
</feature>
<feature type="transmembrane region" description="Helical" evidence="1">
    <location>
        <begin position="176"/>
        <end position="193"/>
    </location>
</feature>
<dbReference type="Proteomes" id="UP000320055">
    <property type="component" value="Unassembled WGS sequence"/>
</dbReference>
<feature type="transmembrane region" description="Helical" evidence="1">
    <location>
        <begin position="378"/>
        <end position="396"/>
    </location>
</feature>
<dbReference type="RefSeq" id="WP_144865085.1">
    <property type="nucleotide sequence ID" value="NZ_LR213788.1"/>
</dbReference>
<dbReference type="PANTHER" id="PTHR36844:SF1">
    <property type="entry name" value="PROTEASE PRSW"/>
    <property type="match status" value="1"/>
</dbReference>
<dbReference type="PANTHER" id="PTHR36844">
    <property type="entry name" value="PROTEASE PRSW"/>
    <property type="match status" value="1"/>
</dbReference>
<keyword evidence="3" id="KW-1185">Reference proteome</keyword>
<accession>A0A563VTH6</accession>
<keyword evidence="1" id="KW-0812">Transmembrane</keyword>
<evidence type="ECO:0000256" key="1">
    <source>
        <dbReference type="SAM" id="Phobius"/>
    </source>
</evidence>
<reference evidence="2 3" key="1">
    <citation type="submission" date="2019-01" db="EMBL/GenBank/DDBJ databases">
        <authorList>
            <person name="Brito A."/>
        </authorList>
    </citation>
    <scope>NUCLEOTIDE SEQUENCE [LARGE SCALE GENOMIC DNA]</scope>
    <source>
        <strain evidence="2">1</strain>
    </source>
</reference>
<evidence type="ECO:0000313" key="2">
    <source>
        <dbReference type="EMBL" id="VEP14684.1"/>
    </source>
</evidence>
<keyword evidence="1" id="KW-0472">Membrane</keyword>
<sequence length="418" mass="46959">MIDNNIVKLAKQGDLNAISVLIQDNLEQEKIAKSELKDSYLKLILEAEQVPNQQKLVPLIQKTVTSLETDLITKIMLYGQKTGESFPEWNQELEIKTRQPQEKLSNFNRGTSTPEINKNEFIEALQTFEFTSVVPYQQVLNPDLYRSNIVRLLLFLGLFPLAISSFYSNTSSLKDIAWILGIYYAFVWGIVLYKLIKPTQFSRKLTLQCVFFTAFVGIPLLIFVQQIPPFSFLYAAINSSNVISKLIGYVLGVGVLEELCKGFPIYLFLLNPGKLKEPLTSAFYGAMSGLGFAIAEGVHYSLIYAKNVSVGNLGITDHILLTTIRFISLPLIHAIWAGIVGYFIGLAAINPSRKKPIIFIGVAISAVLHGVYNTFSNNAIGLIVMAFSILLFVTYLRNSKEMIREMQQFEEKFPKNSP</sequence>
<gene>
    <name evidence="2" type="ORF">H1P_280025</name>
</gene>
<organism evidence="2 3">
    <name type="scientific">Hyella patelloides LEGE 07179</name>
    <dbReference type="NCBI Taxonomy" id="945734"/>
    <lineage>
        <taxon>Bacteria</taxon>
        <taxon>Bacillati</taxon>
        <taxon>Cyanobacteriota</taxon>
        <taxon>Cyanophyceae</taxon>
        <taxon>Pleurocapsales</taxon>
        <taxon>Hyellaceae</taxon>
        <taxon>Hyella</taxon>
    </lineage>
</organism>
<feature type="transmembrane region" description="Helical" evidence="1">
    <location>
        <begin position="356"/>
        <end position="372"/>
    </location>
</feature>
<dbReference type="EMBL" id="CAACVJ010000201">
    <property type="protein sequence ID" value="VEP14684.1"/>
    <property type="molecule type" value="Genomic_DNA"/>
</dbReference>
<dbReference type="AlphaFoldDB" id="A0A563VTH6"/>
<evidence type="ECO:0008006" key="4">
    <source>
        <dbReference type="Google" id="ProtNLM"/>
    </source>
</evidence>
<dbReference type="Pfam" id="PF13367">
    <property type="entry name" value="PrsW-protease"/>
    <property type="match status" value="1"/>
</dbReference>
<dbReference type="GO" id="GO:0008233">
    <property type="term" value="F:peptidase activity"/>
    <property type="evidence" value="ECO:0007669"/>
    <property type="project" value="InterPro"/>
</dbReference>